<dbReference type="AlphaFoldDB" id="A0A9E8HQH2"/>
<proteinExistence type="predicted"/>
<gene>
    <name evidence="1" type="ORF">NNL22_16845</name>
</gene>
<evidence type="ECO:0000313" key="2">
    <source>
        <dbReference type="Proteomes" id="UP001164472"/>
    </source>
</evidence>
<keyword evidence="2" id="KW-1185">Reference proteome</keyword>
<dbReference type="Proteomes" id="UP001164472">
    <property type="component" value="Chromosome"/>
</dbReference>
<evidence type="ECO:0000313" key="1">
    <source>
        <dbReference type="EMBL" id="UZW74666.1"/>
    </source>
</evidence>
<reference evidence="1" key="1">
    <citation type="submission" date="2022-07" db="EMBL/GenBank/DDBJ databases">
        <title>Alkalimarinus sp. nov., isolated from gut of a Alitta virens.</title>
        <authorList>
            <person name="Yang A.I."/>
            <person name="Shin N.-R."/>
        </authorList>
    </citation>
    <scope>NUCLEOTIDE SEQUENCE</scope>
    <source>
        <strain evidence="1">FA028</strain>
    </source>
</reference>
<dbReference type="KEGG" id="asem:NNL22_16845"/>
<sequence length="253" mass="28161">MAADIDSEPANYAFSNYLGSGLYRTSGQEATVFNMPFSYQFDNDMATQFRLRLPVSLGFFDFDVSGLPEGSVPESIDTISFVPGIEFDYPISDQVTITPYFDLGGARNLSNGTNTAIYSSGISLYYPLEGGDYDPLWVNRMYYAGHYTDATKKREEYAAFQTGIDVGLPHKFDLAGVSIQPTVFATTYWYFVALEFDNPSGKDATVVNSYELGVSLKADKHIGYSVLSLDRIGLGFRFGDSFYAWHLLFDLPI</sequence>
<dbReference type="EMBL" id="CP101527">
    <property type="protein sequence ID" value="UZW74666.1"/>
    <property type="molecule type" value="Genomic_DNA"/>
</dbReference>
<accession>A0A9E8HQH2</accession>
<dbReference type="RefSeq" id="WP_251810093.1">
    <property type="nucleotide sequence ID" value="NZ_CP101527.1"/>
</dbReference>
<name>A0A9E8HQH2_9ALTE</name>
<protein>
    <submittedName>
        <fullName evidence="1">Uncharacterized protein</fullName>
    </submittedName>
</protein>
<organism evidence="1 2">
    <name type="scientific">Alkalimarinus sediminis</name>
    <dbReference type="NCBI Taxonomy" id="1632866"/>
    <lineage>
        <taxon>Bacteria</taxon>
        <taxon>Pseudomonadati</taxon>
        <taxon>Pseudomonadota</taxon>
        <taxon>Gammaproteobacteria</taxon>
        <taxon>Alteromonadales</taxon>
        <taxon>Alteromonadaceae</taxon>
        <taxon>Alkalimarinus</taxon>
    </lineage>
</organism>